<dbReference type="GO" id="GO:0016757">
    <property type="term" value="F:glycosyltransferase activity"/>
    <property type="evidence" value="ECO:0007669"/>
    <property type="project" value="UniProtKB-KW"/>
</dbReference>
<organism evidence="6 7">
    <name type="scientific">Stomatobaculum longum</name>
    <dbReference type="NCBI Taxonomy" id="796942"/>
    <lineage>
        <taxon>Bacteria</taxon>
        <taxon>Bacillati</taxon>
        <taxon>Bacillota</taxon>
        <taxon>Clostridia</taxon>
        <taxon>Lachnospirales</taxon>
        <taxon>Lachnospiraceae</taxon>
        <taxon>Stomatobaculum</taxon>
    </lineage>
</organism>
<dbReference type="Gene3D" id="3.90.550.10">
    <property type="entry name" value="Spore Coat Polysaccharide Biosynthesis Protein SpsA, Chain A"/>
    <property type="match status" value="1"/>
</dbReference>
<keyword evidence="7" id="KW-1185">Reference proteome</keyword>
<dbReference type="Proteomes" id="UP000018466">
    <property type="component" value="Unassembled WGS sequence"/>
</dbReference>
<dbReference type="AlphaFoldDB" id="A0AA36Y499"/>
<dbReference type="InterPro" id="IPR001173">
    <property type="entry name" value="Glyco_trans_2-like"/>
</dbReference>
<name>A0AA36Y499_9FIRM</name>
<evidence type="ECO:0000256" key="3">
    <source>
        <dbReference type="ARBA" id="ARBA00022676"/>
    </source>
</evidence>
<keyword evidence="3" id="KW-0328">Glycosyltransferase</keyword>
<gene>
    <name evidence="6" type="ORF">HMPREF9623_01157</name>
</gene>
<dbReference type="InterPro" id="IPR029044">
    <property type="entry name" value="Nucleotide-diphossugar_trans"/>
</dbReference>
<evidence type="ECO:0000313" key="7">
    <source>
        <dbReference type="Proteomes" id="UP000018466"/>
    </source>
</evidence>
<keyword evidence="4" id="KW-0808">Transferase</keyword>
<evidence type="ECO:0000256" key="1">
    <source>
        <dbReference type="ARBA" id="ARBA00004776"/>
    </source>
</evidence>
<dbReference type="EMBL" id="AGEL01000007">
    <property type="protein sequence ID" value="EHO16458.1"/>
    <property type="molecule type" value="Genomic_DNA"/>
</dbReference>
<dbReference type="GeneID" id="86940919"/>
<protein>
    <recommendedName>
        <fullName evidence="5">Glycosyltransferase 2-like domain-containing protein</fullName>
    </recommendedName>
</protein>
<comment type="similarity">
    <text evidence="2">Belongs to the glycosyltransferase 2 family.</text>
</comment>
<feature type="domain" description="Glycosyltransferase 2-like" evidence="5">
    <location>
        <begin position="8"/>
        <end position="124"/>
    </location>
</feature>
<evidence type="ECO:0000313" key="6">
    <source>
        <dbReference type="EMBL" id="EHO16458.1"/>
    </source>
</evidence>
<dbReference type="Pfam" id="PF00535">
    <property type="entry name" value="Glycos_transf_2"/>
    <property type="match status" value="1"/>
</dbReference>
<sequence length="299" mass="32955">MRERTAAVVVNYNDSETTLAQIRHIRDYAALDRIIVVDNASTDRSLAALRAVAGGKVTVLAAKRNDGYGAGNNLGIRYAAKKGIQYALIANPDAEFTASCLAALVAAMRANPAIAVLAPVQVNPSHGKAAELPGSRANVLSGAAAFPLRTWLPDLLEAGPVARRLFTPLLHYPKSHYRAKLAPVDCVPGSLLLVDIERFLAAGGYDERVFLYEEEYILGQRLRRIGAETALLTTERYLHRHAASIGKSYRRALDRQRLRERAMRFYFRHYLGCGRAKLFFTELCFALIRLEIFLTGGGK</sequence>
<evidence type="ECO:0000256" key="4">
    <source>
        <dbReference type="ARBA" id="ARBA00022679"/>
    </source>
</evidence>
<dbReference type="RefSeq" id="WP_009532990.1">
    <property type="nucleotide sequence ID" value="NZ_JH590863.1"/>
</dbReference>
<comment type="pathway">
    <text evidence="1">Cell wall biogenesis; cell wall polysaccharide biosynthesis.</text>
</comment>
<dbReference type="SUPFAM" id="SSF53448">
    <property type="entry name" value="Nucleotide-diphospho-sugar transferases"/>
    <property type="match status" value="1"/>
</dbReference>
<accession>A0AA36Y499</accession>
<evidence type="ECO:0000256" key="2">
    <source>
        <dbReference type="ARBA" id="ARBA00006739"/>
    </source>
</evidence>
<comment type="caution">
    <text evidence="6">The sequence shown here is derived from an EMBL/GenBank/DDBJ whole genome shotgun (WGS) entry which is preliminary data.</text>
</comment>
<proteinExistence type="inferred from homology"/>
<evidence type="ECO:0000259" key="5">
    <source>
        <dbReference type="Pfam" id="PF00535"/>
    </source>
</evidence>
<dbReference type="PANTHER" id="PTHR43179:SF12">
    <property type="entry name" value="GALACTOFURANOSYLTRANSFERASE GLFT2"/>
    <property type="match status" value="1"/>
</dbReference>
<dbReference type="PANTHER" id="PTHR43179">
    <property type="entry name" value="RHAMNOSYLTRANSFERASE WBBL"/>
    <property type="match status" value="1"/>
</dbReference>
<reference evidence="6 7" key="1">
    <citation type="submission" date="2011-10" db="EMBL/GenBank/DDBJ databases">
        <title>The Genome Sequence of Lachnospiraceae bacterium ACC2.</title>
        <authorList>
            <consortium name="The Broad Institute Genome Sequencing Platform"/>
            <person name="Earl A."/>
            <person name="Ward D."/>
            <person name="Feldgarden M."/>
            <person name="Gevers D."/>
            <person name="Sizova M."/>
            <person name="Hazen A."/>
            <person name="Epstein S."/>
            <person name="Young S.K."/>
            <person name="Zeng Q."/>
            <person name="Gargeya S."/>
            <person name="Fitzgerald M."/>
            <person name="Haas B."/>
            <person name="Abouelleil A."/>
            <person name="Alvarado L."/>
            <person name="Arachchi H.M."/>
            <person name="Berlin A."/>
            <person name="Brown A."/>
            <person name="Chapman S.B."/>
            <person name="Chen Z."/>
            <person name="Dunbar C."/>
            <person name="Freedman E."/>
            <person name="Gearin G."/>
            <person name="Goldberg J."/>
            <person name="Griggs A."/>
            <person name="Gujja S."/>
            <person name="Heiman D."/>
            <person name="Howarth C."/>
            <person name="Larson L."/>
            <person name="Lui A."/>
            <person name="MacDonald P.J.P."/>
            <person name="Montmayeur A."/>
            <person name="Murphy C."/>
            <person name="Neiman D."/>
            <person name="Pearson M."/>
            <person name="Priest M."/>
            <person name="Roberts A."/>
            <person name="Saif S."/>
            <person name="Shea T."/>
            <person name="Shenoy N."/>
            <person name="Sisk P."/>
            <person name="Stolte C."/>
            <person name="Sykes S."/>
            <person name="Wortman J."/>
            <person name="Nusbaum C."/>
            <person name="Birren B."/>
        </authorList>
    </citation>
    <scope>NUCLEOTIDE SEQUENCE [LARGE SCALE GENOMIC DNA]</scope>
    <source>
        <strain evidence="6 7">ACC2</strain>
    </source>
</reference>